<dbReference type="AlphaFoldDB" id="A0A823A8I7"/>
<dbReference type="Pfam" id="PF13924">
    <property type="entry name" value="Lipocalin_5"/>
    <property type="match status" value="1"/>
</dbReference>
<sequence>MHSAQENSMMKKPPLEGVWSLISYVARSTSGEESLPFGEEPMGRLIYTPTGHVSATLCRMPRHLVASDEKSMRMDAEFHMTSDWFDAYAGIYEIDVAANQVVHRVALSSRPNMIGTDQIRYFNFENNDHLVLSTPPILSCGHELVLKLVWWRLA</sequence>
<dbReference type="InterPro" id="IPR024311">
    <property type="entry name" value="Lipocalin-like"/>
</dbReference>
<gene>
    <name evidence="2" type="primary">sxcI</name>
</gene>
<name>A0A823A8I7_9XANT</name>
<protein>
    <recommendedName>
        <fullName evidence="1">Lipocalin-like domain-containing protein</fullName>
    </recommendedName>
</protein>
<feature type="domain" description="Lipocalin-like" evidence="1">
    <location>
        <begin position="17"/>
        <end position="152"/>
    </location>
</feature>
<evidence type="ECO:0000259" key="1">
    <source>
        <dbReference type="Pfam" id="PF13924"/>
    </source>
</evidence>
<dbReference type="EMBL" id="BK010647">
    <property type="protein sequence ID" value="DAD54490.1"/>
    <property type="molecule type" value="Genomic_DNA"/>
</dbReference>
<evidence type="ECO:0000313" key="2">
    <source>
        <dbReference type="EMBL" id="DAD54490.1"/>
    </source>
</evidence>
<accession>A0A823A8I7</accession>
<reference evidence="2" key="1">
    <citation type="journal article" name="Nat. Commun.">
        <title>Evolution of combinatorial diversity in trans-acyltransferase polyketide synthase assembly lines across bacteria.</title>
        <authorList>
            <person name="Helfrich E.J.N."/>
            <person name="Ueoka R."/>
            <person name="Chevrette M.G."/>
            <person name="Hemmerling F."/>
            <person name="Lu X."/>
            <person name="Leopold-Messer S."/>
            <person name="Minas H.A."/>
            <person name="Burch A.Y."/>
            <person name="Lindow S.E."/>
            <person name="Piel J."/>
            <person name="Medema M.H."/>
        </authorList>
    </citation>
    <scope>NUCLEOTIDE SEQUENCE</scope>
    <source>
        <strain evidence="2">NCPPB 3753</strain>
    </source>
</reference>
<proteinExistence type="predicted"/>
<organism evidence="2">
    <name type="scientific">Xanthomonas cannabis pv. cannabis</name>
    <dbReference type="NCBI Taxonomy" id="1885894"/>
    <lineage>
        <taxon>Bacteria</taxon>
        <taxon>Pseudomonadati</taxon>
        <taxon>Pseudomonadota</taxon>
        <taxon>Gammaproteobacteria</taxon>
        <taxon>Lysobacterales</taxon>
        <taxon>Lysobacteraceae</taxon>
        <taxon>Xanthomonas</taxon>
    </lineage>
</organism>